<accession>A0A0F9TSI7</accession>
<keyword evidence="1" id="KW-0472">Membrane</keyword>
<protein>
    <recommendedName>
        <fullName evidence="3">Cxxc_20_cxxc protein</fullName>
    </recommendedName>
</protein>
<name>A0A0F9TSI7_9ZZZZ</name>
<proteinExistence type="predicted"/>
<dbReference type="AlphaFoldDB" id="A0A0F9TSI7"/>
<evidence type="ECO:0000313" key="2">
    <source>
        <dbReference type="EMBL" id="KKN52096.1"/>
    </source>
</evidence>
<sequence length="158" mass="18839">MDKKEKERPEILSKQKCVVCYSEEVSPDLYLYKQGEKSRIIRIGNRREKYKFKEDVLTCKVCGKQFYRWESYNLWSNVIYGLGLVTIILGICFLIFYELMGDRGVPLLGVGFLIVIPSLILRYIIGKMKFNPSNYFFYDFLNKIFYIKPKGELDWIFY</sequence>
<feature type="transmembrane region" description="Helical" evidence="1">
    <location>
        <begin position="74"/>
        <end position="97"/>
    </location>
</feature>
<feature type="transmembrane region" description="Helical" evidence="1">
    <location>
        <begin position="103"/>
        <end position="125"/>
    </location>
</feature>
<reference evidence="2" key="1">
    <citation type="journal article" date="2015" name="Nature">
        <title>Complex archaea that bridge the gap between prokaryotes and eukaryotes.</title>
        <authorList>
            <person name="Spang A."/>
            <person name="Saw J.H."/>
            <person name="Jorgensen S.L."/>
            <person name="Zaremba-Niedzwiedzka K."/>
            <person name="Martijn J."/>
            <person name="Lind A.E."/>
            <person name="van Eijk R."/>
            <person name="Schleper C."/>
            <person name="Guy L."/>
            <person name="Ettema T.J."/>
        </authorList>
    </citation>
    <scope>NUCLEOTIDE SEQUENCE</scope>
</reference>
<keyword evidence="1" id="KW-0812">Transmembrane</keyword>
<evidence type="ECO:0000256" key="1">
    <source>
        <dbReference type="SAM" id="Phobius"/>
    </source>
</evidence>
<evidence type="ECO:0008006" key="3">
    <source>
        <dbReference type="Google" id="ProtNLM"/>
    </source>
</evidence>
<comment type="caution">
    <text evidence="2">The sequence shown here is derived from an EMBL/GenBank/DDBJ whole genome shotgun (WGS) entry which is preliminary data.</text>
</comment>
<dbReference type="EMBL" id="LAZR01001034">
    <property type="protein sequence ID" value="KKN52096.1"/>
    <property type="molecule type" value="Genomic_DNA"/>
</dbReference>
<keyword evidence="1" id="KW-1133">Transmembrane helix</keyword>
<organism evidence="2">
    <name type="scientific">marine sediment metagenome</name>
    <dbReference type="NCBI Taxonomy" id="412755"/>
    <lineage>
        <taxon>unclassified sequences</taxon>
        <taxon>metagenomes</taxon>
        <taxon>ecological metagenomes</taxon>
    </lineage>
</organism>
<gene>
    <name evidence="2" type="ORF">LCGC14_0616150</name>
</gene>